<dbReference type="InterPro" id="IPR005574">
    <property type="entry name" value="Rpb4/RPC9"/>
</dbReference>
<feature type="domain" description="RNA polymerase Rpb4/RPC9 core" evidence="5">
    <location>
        <begin position="27"/>
        <end position="178"/>
    </location>
</feature>
<dbReference type="OrthoDB" id="2186918at2759"/>
<feature type="compositionally biased region" description="Low complexity" evidence="4">
    <location>
        <begin position="1"/>
        <end position="15"/>
    </location>
</feature>
<name>A0A8H6AMT1_9HELO</name>
<organism evidence="6 7">
    <name type="scientific">Botrytis fragariae</name>
    <dbReference type="NCBI Taxonomy" id="1964551"/>
    <lineage>
        <taxon>Eukaryota</taxon>
        <taxon>Fungi</taxon>
        <taxon>Dikarya</taxon>
        <taxon>Ascomycota</taxon>
        <taxon>Pezizomycotina</taxon>
        <taxon>Leotiomycetes</taxon>
        <taxon>Helotiales</taxon>
        <taxon>Sclerotiniaceae</taxon>
        <taxon>Botrytis</taxon>
    </lineage>
</organism>
<dbReference type="GO" id="GO:0006352">
    <property type="term" value="P:DNA-templated transcription initiation"/>
    <property type="evidence" value="ECO:0007669"/>
    <property type="project" value="InterPro"/>
</dbReference>
<dbReference type="SUPFAM" id="SSF47819">
    <property type="entry name" value="HRDC-like"/>
    <property type="match status" value="2"/>
</dbReference>
<evidence type="ECO:0000256" key="1">
    <source>
        <dbReference type="ARBA" id="ARBA00004123"/>
    </source>
</evidence>
<dbReference type="Proteomes" id="UP000531561">
    <property type="component" value="Unassembled WGS sequence"/>
</dbReference>
<comment type="subcellular location">
    <subcellularLocation>
        <location evidence="1">Nucleus</location>
    </subcellularLocation>
</comment>
<dbReference type="InterPro" id="IPR038324">
    <property type="entry name" value="Rpb4/RPC9_sf"/>
</dbReference>
<dbReference type="AlphaFoldDB" id="A0A8H6AMT1"/>
<gene>
    <name evidence="6" type="ORF">Bfra_009200</name>
</gene>
<dbReference type="Pfam" id="PF03874">
    <property type="entry name" value="RNA_pol_Rpb4"/>
    <property type="match status" value="2"/>
</dbReference>
<keyword evidence="7" id="KW-1185">Reference proteome</keyword>
<evidence type="ECO:0000256" key="2">
    <source>
        <dbReference type="ARBA" id="ARBA00023242"/>
    </source>
</evidence>
<sequence length="179" mass="19636">MATPAPTSRSRAPPAGDEEASTVLKLGEFQDVDALTHSEAALVINALVAKRRGDRKNVNETEILSKTQEYLDHFARFKRKENVEAVERLLGSRGELAKFERAQLGLKGEIGRNEEGSLGKMDNEGIIGRSNANMRCKGSLCCDTADEAKTLIPSLQDKISDDDLTELLDEITKLMGFTN</sequence>
<dbReference type="GO" id="GO:0005634">
    <property type="term" value="C:nucleus"/>
    <property type="evidence" value="ECO:0007669"/>
    <property type="project" value="UniProtKB-SubCell"/>
</dbReference>
<comment type="similarity">
    <text evidence="3">Belongs to the eukaryotic RPB4 RNA polymerase subunit family.</text>
</comment>
<evidence type="ECO:0000256" key="4">
    <source>
        <dbReference type="SAM" id="MobiDB-lite"/>
    </source>
</evidence>
<dbReference type="RefSeq" id="XP_037189600.1">
    <property type="nucleotide sequence ID" value="XM_037339550.1"/>
</dbReference>
<protein>
    <submittedName>
        <fullName evidence="6">Putative rna polymerase rpb4 family protein</fullName>
    </submittedName>
</protein>
<evidence type="ECO:0000259" key="5">
    <source>
        <dbReference type="SMART" id="SM00657"/>
    </source>
</evidence>
<dbReference type="InterPro" id="IPR010997">
    <property type="entry name" value="HRDC-like_sf"/>
</dbReference>
<accession>A0A8H6AMT1</accession>
<dbReference type="InterPro" id="IPR045222">
    <property type="entry name" value="Rpb4-like"/>
</dbReference>
<dbReference type="InterPro" id="IPR006590">
    <property type="entry name" value="RNA_pol_Rpb4/RPC9_core"/>
</dbReference>
<dbReference type="Gene3D" id="1.20.1250.40">
    <property type="match status" value="2"/>
</dbReference>
<keyword evidence="2" id="KW-0539">Nucleus</keyword>
<dbReference type="SMART" id="SM00657">
    <property type="entry name" value="RPOL4c"/>
    <property type="match status" value="1"/>
</dbReference>
<proteinExistence type="inferred from homology"/>
<comment type="caution">
    <text evidence="6">The sequence shown here is derived from an EMBL/GenBank/DDBJ whole genome shotgun (WGS) entry which is preliminary data.</text>
</comment>
<dbReference type="GeneID" id="59263242"/>
<dbReference type="PANTHER" id="PTHR21297">
    <property type="entry name" value="DNA-DIRECTED RNA POLYMERASE II"/>
    <property type="match status" value="1"/>
</dbReference>
<dbReference type="GO" id="GO:0000166">
    <property type="term" value="F:nucleotide binding"/>
    <property type="evidence" value="ECO:0007669"/>
    <property type="project" value="InterPro"/>
</dbReference>
<evidence type="ECO:0000256" key="3">
    <source>
        <dbReference type="ARBA" id="ARBA00025724"/>
    </source>
</evidence>
<dbReference type="EMBL" id="JABFCT010000013">
    <property type="protein sequence ID" value="KAF5870653.1"/>
    <property type="molecule type" value="Genomic_DNA"/>
</dbReference>
<reference evidence="6 7" key="1">
    <citation type="journal article" date="2020" name="Phytopathology">
        <title>A high-quality genome resource of Botrytis fragariae, a new and rapidly spreading fungal pathogen causing strawberry gray mold in the U.S.A.</title>
        <authorList>
            <person name="Wu Y."/>
            <person name="Saski C.A."/>
            <person name="Schnabel G."/>
            <person name="Xiao S."/>
            <person name="Hu M."/>
        </authorList>
    </citation>
    <scope>NUCLEOTIDE SEQUENCE [LARGE SCALE GENOMIC DNA]</scope>
    <source>
        <strain evidence="6 7">BVB16</strain>
    </source>
</reference>
<feature type="region of interest" description="Disordered" evidence="4">
    <location>
        <begin position="1"/>
        <end position="20"/>
    </location>
</feature>
<evidence type="ECO:0000313" key="7">
    <source>
        <dbReference type="Proteomes" id="UP000531561"/>
    </source>
</evidence>
<evidence type="ECO:0000313" key="6">
    <source>
        <dbReference type="EMBL" id="KAF5870653.1"/>
    </source>
</evidence>
<dbReference type="GO" id="GO:0030880">
    <property type="term" value="C:RNA polymerase complex"/>
    <property type="evidence" value="ECO:0007669"/>
    <property type="project" value="InterPro"/>
</dbReference>